<proteinExistence type="predicted"/>
<keyword evidence="3" id="KW-0408">Iron</keyword>
<name>A0A317EFX8_9PROT</name>
<dbReference type="GO" id="GO:0046872">
    <property type="term" value="F:metal ion binding"/>
    <property type="evidence" value="ECO:0007669"/>
    <property type="project" value="UniProtKB-KW"/>
</dbReference>
<accession>A0A317EFX8</accession>
<dbReference type="RefSeq" id="WP_109902987.1">
    <property type="nucleotide sequence ID" value="NZ_QGLE01000002.1"/>
</dbReference>
<dbReference type="EMBL" id="QGLE01000002">
    <property type="protein sequence ID" value="PWR24990.1"/>
    <property type="molecule type" value="Genomic_DNA"/>
</dbReference>
<gene>
    <name evidence="5" type="ORF">DKG74_04265</name>
</gene>
<dbReference type="GO" id="GO:0016491">
    <property type="term" value="F:oxidoreductase activity"/>
    <property type="evidence" value="ECO:0007669"/>
    <property type="project" value="UniProtKB-KW"/>
</dbReference>
<dbReference type="InterPro" id="IPR039650">
    <property type="entry name" value="HdrA-like"/>
</dbReference>
<evidence type="ECO:0000256" key="1">
    <source>
        <dbReference type="ARBA" id="ARBA00022723"/>
    </source>
</evidence>
<dbReference type="PANTHER" id="PTHR43498">
    <property type="entry name" value="FERREDOXIN:COB-COM HETERODISULFIDE REDUCTASE SUBUNIT A"/>
    <property type="match status" value="1"/>
</dbReference>
<keyword evidence="4" id="KW-0411">Iron-sulfur</keyword>
<evidence type="ECO:0000256" key="3">
    <source>
        <dbReference type="ARBA" id="ARBA00023004"/>
    </source>
</evidence>
<keyword evidence="1" id="KW-0479">Metal-binding</keyword>
<dbReference type="AlphaFoldDB" id="A0A317EFX8"/>
<sequence length="520" mass="56462">MAEIHYPKAGLVVYGGSAASFKTVEAFAAIDGGERTAILVTPDDHIGAMSINSLTATDYGTYGGKTIGDFVTGNFFKDIAAMWGSTAVNLRGQSAATEYLVGRRLRQVPRMIPKTGLRLLSVNMTGTVIDAITCADSDGNHHIFTADIFVEATEEGDLMHAAGVSTILGREADTVYGETLAGWGKHLATSSIIPYNQAGEKLFGVEDYPIGLTVGDADDRVMPLGLRTTITLRAGKRATRFFEPPGYDESLIELLIRQAPSEWKPGSPTQEGEFDHNSDLWAYSGREWVEASWAERDAIYDKAYAYWIGWHWWQSNSPSSPASLRASMLPYGYAIGEFPDNHRIARQLYVRAGRRLIGEYVLNQNDTQQFITKSDAIAVGTYSLDTHIMGTFAQGPGLPMIVENARFGVPGTKIPFPITGAPPLTYRTLPYQVPARCLLPKEAEASNLLVASNISLSAVAQWSLRMEKDRMNTGAAAGVIAALALDGGRTVHEQAKDEIAQVQSALTGRGHVIALDPYHL</sequence>
<protein>
    <recommendedName>
        <fullName evidence="7">FAD-dependent oxidoreductase</fullName>
    </recommendedName>
</protein>
<dbReference type="OrthoDB" id="9777740at2"/>
<dbReference type="Pfam" id="PF12831">
    <property type="entry name" value="FAD_oxidored"/>
    <property type="match status" value="1"/>
</dbReference>
<dbReference type="Proteomes" id="UP000245461">
    <property type="component" value="Unassembled WGS sequence"/>
</dbReference>
<keyword evidence="6" id="KW-1185">Reference proteome</keyword>
<evidence type="ECO:0000313" key="5">
    <source>
        <dbReference type="EMBL" id="PWR24990.1"/>
    </source>
</evidence>
<organism evidence="5 6">
    <name type="scientific">Zavarzinia aquatilis</name>
    <dbReference type="NCBI Taxonomy" id="2211142"/>
    <lineage>
        <taxon>Bacteria</taxon>
        <taxon>Pseudomonadati</taxon>
        <taxon>Pseudomonadota</taxon>
        <taxon>Alphaproteobacteria</taxon>
        <taxon>Rhodospirillales</taxon>
        <taxon>Zavarziniaceae</taxon>
        <taxon>Zavarzinia</taxon>
    </lineage>
</organism>
<evidence type="ECO:0000313" key="6">
    <source>
        <dbReference type="Proteomes" id="UP000245461"/>
    </source>
</evidence>
<evidence type="ECO:0008006" key="7">
    <source>
        <dbReference type="Google" id="ProtNLM"/>
    </source>
</evidence>
<keyword evidence="2" id="KW-0560">Oxidoreductase</keyword>
<evidence type="ECO:0000256" key="2">
    <source>
        <dbReference type="ARBA" id="ARBA00023002"/>
    </source>
</evidence>
<evidence type="ECO:0000256" key="4">
    <source>
        <dbReference type="ARBA" id="ARBA00023014"/>
    </source>
</evidence>
<reference evidence="5 6" key="1">
    <citation type="submission" date="2018-05" db="EMBL/GenBank/DDBJ databases">
        <title>Zavarzinia sp. HR-AS.</title>
        <authorList>
            <person name="Lee Y."/>
            <person name="Jeon C.O."/>
        </authorList>
    </citation>
    <scope>NUCLEOTIDE SEQUENCE [LARGE SCALE GENOMIC DNA]</scope>
    <source>
        <strain evidence="5 6">HR-AS</strain>
    </source>
</reference>
<dbReference type="PANTHER" id="PTHR43498:SF1">
    <property type="entry name" value="COB--COM HETERODISULFIDE REDUCTASE IRON-SULFUR SUBUNIT A"/>
    <property type="match status" value="1"/>
</dbReference>
<dbReference type="GO" id="GO:0051536">
    <property type="term" value="F:iron-sulfur cluster binding"/>
    <property type="evidence" value="ECO:0007669"/>
    <property type="project" value="UniProtKB-KW"/>
</dbReference>
<comment type="caution">
    <text evidence="5">The sequence shown here is derived from an EMBL/GenBank/DDBJ whole genome shotgun (WGS) entry which is preliminary data.</text>
</comment>